<proteinExistence type="predicted"/>
<dbReference type="EMBL" id="AE017194">
    <property type="protein sequence ID" value="AAS42208.1"/>
    <property type="molecule type" value="Genomic_DNA"/>
</dbReference>
<evidence type="ECO:0000313" key="2">
    <source>
        <dbReference type="Proteomes" id="UP000002527"/>
    </source>
</evidence>
<evidence type="ECO:0000313" key="1">
    <source>
        <dbReference type="EMBL" id="AAS42208.1"/>
    </source>
</evidence>
<sequence length="47" mass="5457">MGSGAPRKINFNQWGFYSFACFLTHLRKSPQFHLTLLNILITMHAFT</sequence>
<dbReference type="HOGENOM" id="CLU_3164221_0_0_9"/>
<dbReference type="Proteomes" id="UP000002527">
    <property type="component" value="Chromosome"/>
</dbReference>
<protein>
    <submittedName>
        <fullName evidence="1">Uncharacterized protein</fullName>
    </submittedName>
</protein>
<name>Q734V4_BACC1</name>
<accession>Q734V4</accession>
<organism evidence="1 2">
    <name type="scientific">Bacillus cereus (strain ATCC 10987 / NRS 248)</name>
    <dbReference type="NCBI Taxonomy" id="222523"/>
    <lineage>
        <taxon>Bacteria</taxon>
        <taxon>Bacillati</taxon>
        <taxon>Bacillota</taxon>
        <taxon>Bacilli</taxon>
        <taxon>Bacillales</taxon>
        <taxon>Bacillaceae</taxon>
        <taxon>Bacillus</taxon>
        <taxon>Bacillus cereus group</taxon>
    </lineage>
</organism>
<reference evidence="1 2" key="1">
    <citation type="journal article" date="2004" name="Nucleic Acids Res.">
        <title>The genome sequence of Bacillus cereus ATCC 10987 reveals metabolic adaptations and a large plasmid related to Bacillus anthracis pXO1.</title>
        <authorList>
            <person name="Rasko D.A."/>
            <person name="Ravel J."/>
            <person name="Okstad O.A."/>
            <person name="Helgason E."/>
            <person name="Cer R.Z."/>
            <person name="Jiang L."/>
            <person name="Shores K.A."/>
            <person name="Fouts D.E."/>
            <person name="Tourasse N.J."/>
            <person name="Angiuoli S.V."/>
            <person name="Kolonay J."/>
            <person name="Nelson W.C."/>
            <person name="Kolsto A.-B."/>
            <person name="Fraser C.M."/>
            <person name="Read T.D."/>
        </authorList>
    </citation>
    <scope>NUCLEOTIDE SEQUENCE [LARGE SCALE GENOMIC DNA]</scope>
    <source>
        <strain evidence="2">ATCC 10987 / NRS 248</strain>
    </source>
</reference>
<dbReference type="KEGG" id="bca:BCE_3300"/>
<dbReference type="AlphaFoldDB" id="Q734V4"/>
<gene>
    <name evidence="1" type="ordered locus">BCE_3300</name>
</gene>